<reference evidence="3" key="1">
    <citation type="journal article" date="2019" name="Int. J. Syst. Evol. Microbiol.">
        <title>The Global Catalogue of Microorganisms (GCM) 10K type strain sequencing project: providing services to taxonomists for standard genome sequencing and annotation.</title>
        <authorList>
            <consortium name="The Broad Institute Genomics Platform"/>
            <consortium name="The Broad Institute Genome Sequencing Center for Infectious Disease"/>
            <person name="Wu L."/>
            <person name="Ma J."/>
        </authorList>
    </citation>
    <scope>NUCLEOTIDE SEQUENCE [LARGE SCALE GENOMIC DNA]</scope>
    <source>
        <strain evidence="3">JCM 13004</strain>
    </source>
</reference>
<dbReference type="Pfam" id="PF06722">
    <property type="entry name" value="EryCIII-like_C"/>
    <property type="match status" value="1"/>
</dbReference>
<dbReference type="PANTHER" id="PTHR21015">
    <property type="entry name" value="UDP-N-ACETYLGLUCOSAMINE--N-ACETYLMURAMYL-(PENTAPEPTIDE) PYROPHOSPHORYL-UNDECAPRENOL N-ACETYLGLUCOSAMINE TRANSFERASE 1"/>
    <property type="match status" value="1"/>
</dbReference>
<organism evidence="2 3">
    <name type="scientific">Kitasatospora nipponensis</name>
    <dbReference type="NCBI Taxonomy" id="258049"/>
    <lineage>
        <taxon>Bacteria</taxon>
        <taxon>Bacillati</taxon>
        <taxon>Actinomycetota</taxon>
        <taxon>Actinomycetes</taxon>
        <taxon>Kitasatosporales</taxon>
        <taxon>Streptomycetaceae</taxon>
        <taxon>Kitasatospora</taxon>
    </lineage>
</organism>
<dbReference type="EMBL" id="BAAALF010000131">
    <property type="protein sequence ID" value="GAA1258948.1"/>
    <property type="molecule type" value="Genomic_DNA"/>
</dbReference>
<name>A0ABP4HCK5_9ACTN</name>
<feature type="domain" description="Erythromycin biosynthesis protein CIII-like C-terminal" evidence="1">
    <location>
        <begin position="266"/>
        <end position="379"/>
    </location>
</feature>
<dbReference type="InterPro" id="IPR010610">
    <property type="entry name" value="EryCIII-like_C"/>
</dbReference>
<accession>A0ABP4HCK5</accession>
<dbReference type="RefSeq" id="WP_344444839.1">
    <property type="nucleotide sequence ID" value="NZ_BAAALF010000131.1"/>
</dbReference>
<gene>
    <name evidence="2" type="ORF">GCM10009665_56370</name>
</gene>
<protein>
    <submittedName>
        <fullName evidence="2">Glycosyltransferase</fullName>
    </submittedName>
</protein>
<evidence type="ECO:0000313" key="3">
    <source>
        <dbReference type="Proteomes" id="UP001500037"/>
    </source>
</evidence>
<dbReference type="PANTHER" id="PTHR21015:SF22">
    <property type="entry name" value="GLYCOSYLTRANSFERASE"/>
    <property type="match status" value="1"/>
</dbReference>
<dbReference type="Gene3D" id="3.40.50.2000">
    <property type="entry name" value="Glycogen Phosphorylase B"/>
    <property type="match status" value="2"/>
</dbReference>
<dbReference type="Proteomes" id="UP001500037">
    <property type="component" value="Unassembled WGS sequence"/>
</dbReference>
<comment type="caution">
    <text evidence="2">The sequence shown here is derived from an EMBL/GenBank/DDBJ whole genome shotgun (WGS) entry which is preliminary data.</text>
</comment>
<evidence type="ECO:0000313" key="2">
    <source>
        <dbReference type="EMBL" id="GAA1258948.1"/>
    </source>
</evidence>
<dbReference type="SUPFAM" id="SSF53756">
    <property type="entry name" value="UDP-Glycosyltransferase/glycogen phosphorylase"/>
    <property type="match status" value="1"/>
</dbReference>
<sequence>MTSVPDGARSLRCLIVVPPLAGHVHPTLALAAELRARGHQVAWVGPEPTLRPMLGPDALVHPTGIRLFREQGGGGEAAIRSLWQGFVVPYARFTIKALDSAVRSWRPDLVLVDQHAPAGALVAHRHGVTWASLAPSALEIGRPLRETPDLEASLEELLRALWRQAGLPVAEYTDPRFSPDLLLAFTSRALTGEQPFPAHYALVGPLLAARPTPPAFPWERLDPDRRPVLVTLGTLAADVAGDFHARAAEALRPLADRVQGVVVATPEVLAALPDHVLGVPRVPMLELLERAGLGAVLCHAGMNTLCEALAHGVPLVLAPIRHDQPIAARQVVAAGAGRQVDFATAGPGELREAITAVLEEPGYRVAAERVRQAFVADGGARAAADRIERLTVARR</sequence>
<proteinExistence type="predicted"/>
<dbReference type="CDD" id="cd03784">
    <property type="entry name" value="GT1_Gtf-like"/>
    <property type="match status" value="1"/>
</dbReference>
<evidence type="ECO:0000259" key="1">
    <source>
        <dbReference type="Pfam" id="PF06722"/>
    </source>
</evidence>
<keyword evidence="3" id="KW-1185">Reference proteome</keyword>
<dbReference type="InterPro" id="IPR002213">
    <property type="entry name" value="UDP_glucos_trans"/>
</dbReference>